<protein>
    <submittedName>
        <fullName evidence="7">Cbb3-type cytochrome c oxidase subunit II</fullName>
    </submittedName>
</protein>
<feature type="transmembrane region" description="Helical" evidence="5">
    <location>
        <begin position="90"/>
        <end position="111"/>
    </location>
</feature>
<evidence type="ECO:0000256" key="4">
    <source>
        <dbReference type="PROSITE-ProRule" id="PRU00433"/>
    </source>
</evidence>
<dbReference type="AlphaFoldDB" id="A0A934SBV7"/>
<feature type="transmembrane region" description="Helical" evidence="5">
    <location>
        <begin position="238"/>
        <end position="256"/>
    </location>
</feature>
<gene>
    <name evidence="7" type="ORF">JIN85_11575</name>
</gene>
<feature type="transmembrane region" description="Helical" evidence="5">
    <location>
        <begin position="263"/>
        <end position="283"/>
    </location>
</feature>
<keyword evidence="8" id="KW-1185">Reference proteome</keyword>
<feature type="transmembrane region" description="Helical" evidence="5">
    <location>
        <begin position="324"/>
        <end position="341"/>
    </location>
</feature>
<feature type="transmembrane region" description="Helical" evidence="5">
    <location>
        <begin position="6"/>
        <end position="28"/>
    </location>
</feature>
<dbReference type="SUPFAM" id="SSF46626">
    <property type="entry name" value="Cytochrome c"/>
    <property type="match status" value="2"/>
</dbReference>
<evidence type="ECO:0000259" key="6">
    <source>
        <dbReference type="PROSITE" id="PS51007"/>
    </source>
</evidence>
<dbReference type="EMBL" id="JAENIJ010000017">
    <property type="protein sequence ID" value="MBK1883059.1"/>
    <property type="molecule type" value="Genomic_DNA"/>
</dbReference>
<evidence type="ECO:0000313" key="7">
    <source>
        <dbReference type="EMBL" id="MBK1883059.1"/>
    </source>
</evidence>
<dbReference type="PROSITE" id="PS51007">
    <property type="entry name" value="CYTC"/>
    <property type="match status" value="2"/>
</dbReference>
<dbReference type="InterPro" id="IPR036909">
    <property type="entry name" value="Cyt_c-like_dom_sf"/>
</dbReference>
<comment type="caution">
    <text evidence="7">The sequence shown here is derived from an EMBL/GenBank/DDBJ whole genome shotgun (WGS) entry which is preliminary data.</text>
</comment>
<dbReference type="Pfam" id="PF02433">
    <property type="entry name" value="FixO"/>
    <property type="match status" value="1"/>
</dbReference>
<dbReference type="InterPro" id="IPR009056">
    <property type="entry name" value="Cyt_c-like_dom"/>
</dbReference>
<keyword evidence="5" id="KW-0472">Membrane</keyword>
<sequence length="598" mass="63935">MRGLAWRASCLVAAVYGYFLIFAQFAWVELIRSAGGQEKPMLGAMAVAGMAAGFWIAWKGVTAGKIRIGLALAALASALAPLADGMMSMLTVSILTGIGVGMSTVGLATLLPSWCGLFWVGLGTGVGYACCNLPIVFQQSSAHQAWIGSVFAVVGLLVFPGNQNTHHEEPPRREIPFVSVLVLFTALVWLDSAAFFIIQHAVDLKSGTWGSGLLWRNAALHLAAAIASGVWLKSCRRTFVPASAWGLLAVAALAVNHETSRSVAGWLYPVGVSLYSVALVAWPGWFSGARAQHSIGWRAAWLFAIAGWFGSANGIGMAETLQRVPVTFILISGVCVLGVLVSSNRLSWRVLTAAAIVWVVAFLGEKKADVPETDSVALGKQVYLAEGCIHCHSQYVRPGSLDELNWGPVRTDSLKGKPVVIGNRRQGPDLTDVGARRSATWLKLHFINPQAFSPGSPMPSYAYLFKDRRGDDLVHYLQANGLDGMTDVFQKAMTWQPESSQSAGRGAELFQNHCAVCHGASGKGDGEMSGLLTKAPANLVDGPFVWSSAGTGRIRQIIKFGIPGTDMPGHETLKDEQIVALEEFVSCLRKLASETGRE</sequence>
<feature type="transmembrane region" description="Helical" evidence="5">
    <location>
        <begin position="175"/>
        <end position="202"/>
    </location>
</feature>
<keyword evidence="3 4" id="KW-0408">Iron</keyword>
<keyword evidence="5" id="KW-1133">Transmembrane helix</keyword>
<feature type="transmembrane region" description="Helical" evidence="5">
    <location>
        <begin position="295"/>
        <end position="312"/>
    </location>
</feature>
<feature type="transmembrane region" description="Helical" evidence="5">
    <location>
        <begin position="214"/>
        <end position="232"/>
    </location>
</feature>
<feature type="domain" description="Cytochrome c" evidence="6">
    <location>
        <begin position="374"/>
        <end position="481"/>
    </location>
</feature>
<feature type="domain" description="Cytochrome c" evidence="6">
    <location>
        <begin position="501"/>
        <end position="589"/>
    </location>
</feature>
<evidence type="ECO:0000256" key="5">
    <source>
        <dbReference type="SAM" id="Phobius"/>
    </source>
</evidence>
<dbReference type="Gene3D" id="1.10.760.10">
    <property type="entry name" value="Cytochrome c-like domain"/>
    <property type="match status" value="2"/>
</dbReference>
<feature type="transmembrane region" description="Helical" evidence="5">
    <location>
        <begin position="64"/>
        <end position="83"/>
    </location>
</feature>
<dbReference type="Proteomes" id="UP000603141">
    <property type="component" value="Unassembled WGS sequence"/>
</dbReference>
<feature type="transmembrane region" description="Helical" evidence="5">
    <location>
        <begin position="117"/>
        <end position="137"/>
    </location>
</feature>
<evidence type="ECO:0000256" key="2">
    <source>
        <dbReference type="ARBA" id="ARBA00022723"/>
    </source>
</evidence>
<dbReference type="Pfam" id="PF00034">
    <property type="entry name" value="Cytochrom_C"/>
    <property type="match status" value="1"/>
</dbReference>
<dbReference type="InterPro" id="IPR003468">
    <property type="entry name" value="Cyt_c_oxidase_monohaem-su/FixO"/>
</dbReference>
<dbReference type="GO" id="GO:0046872">
    <property type="term" value="F:metal ion binding"/>
    <property type="evidence" value="ECO:0007669"/>
    <property type="project" value="UniProtKB-KW"/>
</dbReference>
<organism evidence="7 8">
    <name type="scientific">Luteolibacter pohnpeiensis</name>
    <dbReference type="NCBI Taxonomy" id="454153"/>
    <lineage>
        <taxon>Bacteria</taxon>
        <taxon>Pseudomonadati</taxon>
        <taxon>Verrucomicrobiota</taxon>
        <taxon>Verrucomicrobiia</taxon>
        <taxon>Verrucomicrobiales</taxon>
        <taxon>Verrucomicrobiaceae</taxon>
        <taxon>Luteolibacter</taxon>
    </lineage>
</organism>
<proteinExistence type="predicted"/>
<reference evidence="7" key="1">
    <citation type="submission" date="2021-01" db="EMBL/GenBank/DDBJ databases">
        <title>Modified the classification status of verrucomicrobia.</title>
        <authorList>
            <person name="Feng X."/>
        </authorList>
    </citation>
    <scope>NUCLEOTIDE SEQUENCE</scope>
    <source>
        <strain evidence="7">KCTC 22041</strain>
    </source>
</reference>
<name>A0A934SBV7_9BACT</name>
<feature type="transmembrane region" description="Helical" evidence="5">
    <location>
        <begin position="144"/>
        <end position="163"/>
    </location>
</feature>
<keyword evidence="1 4" id="KW-0349">Heme</keyword>
<dbReference type="GO" id="GO:0009055">
    <property type="term" value="F:electron transfer activity"/>
    <property type="evidence" value="ECO:0007669"/>
    <property type="project" value="InterPro"/>
</dbReference>
<evidence type="ECO:0000256" key="1">
    <source>
        <dbReference type="ARBA" id="ARBA00022617"/>
    </source>
</evidence>
<keyword evidence="5" id="KW-0812">Transmembrane</keyword>
<feature type="transmembrane region" description="Helical" evidence="5">
    <location>
        <begin position="40"/>
        <end position="58"/>
    </location>
</feature>
<keyword evidence="2 4" id="KW-0479">Metal-binding</keyword>
<dbReference type="GO" id="GO:0020037">
    <property type="term" value="F:heme binding"/>
    <property type="evidence" value="ECO:0007669"/>
    <property type="project" value="InterPro"/>
</dbReference>
<dbReference type="RefSeq" id="WP_200270809.1">
    <property type="nucleotide sequence ID" value="NZ_JAENIJ010000017.1"/>
</dbReference>
<accession>A0A934SBV7</accession>
<evidence type="ECO:0000313" key="8">
    <source>
        <dbReference type="Proteomes" id="UP000603141"/>
    </source>
</evidence>
<evidence type="ECO:0000256" key="3">
    <source>
        <dbReference type="ARBA" id="ARBA00023004"/>
    </source>
</evidence>